<evidence type="ECO:0000313" key="2">
    <source>
        <dbReference type="Proteomes" id="UP000626109"/>
    </source>
</evidence>
<accession>A0A813J534</accession>
<gene>
    <name evidence="1" type="ORF">PGLA2088_LOCUS15057</name>
</gene>
<sequence>GAGHTPQMPLCKIFSRRALNVSAPVLHDALARIWGVSATPNVLKVLSLPFHDASGSTEEVYVDIRAKAKPERTPEVVDEACQKTAELLSRYGHPTVVRAELYEPSLQYSATKDAE</sequence>
<proteinExistence type="predicted"/>
<dbReference type="AlphaFoldDB" id="A0A813J534"/>
<comment type="caution">
    <text evidence="1">The sequence shown here is derived from an EMBL/GenBank/DDBJ whole genome shotgun (WGS) entry which is preliminary data.</text>
</comment>
<reference evidence="1" key="1">
    <citation type="submission" date="2021-02" db="EMBL/GenBank/DDBJ databases">
        <authorList>
            <person name="Dougan E. K."/>
            <person name="Rhodes N."/>
            <person name="Thang M."/>
            <person name="Chan C."/>
        </authorList>
    </citation>
    <scope>NUCLEOTIDE SEQUENCE</scope>
</reference>
<name>A0A813J534_POLGL</name>
<protein>
    <submittedName>
        <fullName evidence="1">Uncharacterized protein</fullName>
    </submittedName>
</protein>
<organism evidence="1 2">
    <name type="scientific">Polarella glacialis</name>
    <name type="common">Dinoflagellate</name>
    <dbReference type="NCBI Taxonomy" id="89957"/>
    <lineage>
        <taxon>Eukaryota</taxon>
        <taxon>Sar</taxon>
        <taxon>Alveolata</taxon>
        <taxon>Dinophyceae</taxon>
        <taxon>Suessiales</taxon>
        <taxon>Suessiaceae</taxon>
        <taxon>Polarella</taxon>
    </lineage>
</organism>
<dbReference type="Proteomes" id="UP000626109">
    <property type="component" value="Unassembled WGS sequence"/>
</dbReference>
<evidence type="ECO:0000313" key="1">
    <source>
        <dbReference type="EMBL" id="CAE8662856.1"/>
    </source>
</evidence>
<dbReference type="EMBL" id="CAJNNW010018419">
    <property type="protein sequence ID" value="CAE8662856.1"/>
    <property type="molecule type" value="Genomic_DNA"/>
</dbReference>
<feature type="non-terminal residue" evidence="1">
    <location>
        <position position="1"/>
    </location>
</feature>